<sequence>MSSNNISLKTQVAVAIIEFFCSTCQKQFKKQRGLIWHLAIVKKYNISYNNLDNLSELNNNKKFKNIFVYLIHRKLPNGFKREGHQLVSLAYTEHQFFDVFKGHIHYYNNRNGQKFYDEKQQTYVVLFNDLPQHLKNNPLAIATHHATESIITKRCKSKYNPGVVVIKWKIKVLPDEKHDRTFGIKCCQTKGTFGIKHDQTFGIKVREMLPDERHDQTFGIKYYQTKSIIRLLELSVAERKA</sequence>
<dbReference type="AlphaFoldDB" id="A0A2Z6QRX4"/>
<dbReference type="Proteomes" id="UP000247702">
    <property type="component" value="Unassembled WGS sequence"/>
</dbReference>
<accession>A0A2Z6QRX4</accession>
<evidence type="ECO:0000313" key="2">
    <source>
        <dbReference type="Proteomes" id="UP000247702"/>
    </source>
</evidence>
<evidence type="ECO:0000313" key="1">
    <source>
        <dbReference type="EMBL" id="GBB92800.1"/>
    </source>
</evidence>
<comment type="caution">
    <text evidence="1">The sequence shown here is derived from an EMBL/GenBank/DDBJ whole genome shotgun (WGS) entry which is preliminary data.</text>
</comment>
<protein>
    <recommendedName>
        <fullName evidence="3">C2H2-type domain-containing protein</fullName>
    </recommendedName>
</protein>
<dbReference type="EMBL" id="BEXD01001180">
    <property type="protein sequence ID" value="GBB92800.1"/>
    <property type="molecule type" value="Genomic_DNA"/>
</dbReference>
<gene>
    <name evidence="1" type="ORF">RclHR1_02060003</name>
</gene>
<organism evidence="1 2">
    <name type="scientific">Rhizophagus clarus</name>
    <dbReference type="NCBI Taxonomy" id="94130"/>
    <lineage>
        <taxon>Eukaryota</taxon>
        <taxon>Fungi</taxon>
        <taxon>Fungi incertae sedis</taxon>
        <taxon>Mucoromycota</taxon>
        <taxon>Glomeromycotina</taxon>
        <taxon>Glomeromycetes</taxon>
        <taxon>Glomerales</taxon>
        <taxon>Glomeraceae</taxon>
        <taxon>Rhizophagus</taxon>
    </lineage>
</organism>
<reference evidence="1 2" key="1">
    <citation type="submission" date="2017-11" db="EMBL/GenBank/DDBJ databases">
        <title>The genome of Rhizophagus clarus HR1 reveals common genetic basis of auxotrophy among arbuscular mycorrhizal fungi.</title>
        <authorList>
            <person name="Kobayashi Y."/>
        </authorList>
    </citation>
    <scope>NUCLEOTIDE SEQUENCE [LARGE SCALE GENOMIC DNA]</scope>
    <source>
        <strain evidence="1 2">HR1</strain>
    </source>
</reference>
<evidence type="ECO:0008006" key="3">
    <source>
        <dbReference type="Google" id="ProtNLM"/>
    </source>
</evidence>
<keyword evidence="2" id="KW-1185">Reference proteome</keyword>
<proteinExistence type="predicted"/>
<name>A0A2Z6QRX4_9GLOM</name>